<accession>A0A0C3B0W9</accession>
<reference evidence="2" key="2">
    <citation type="submission" date="2015-01" db="EMBL/GenBank/DDBJ databases">
        <title>Evolutionary Origins and Diversification of the Mycorrhizal Mutualists.</title>
        <authorList>
            <consortium name="DOE Joint Genome Institute"/>
            <consortium name="Mycorrhizal Genomics Consortium"/>
            <person name="Kohler A."/>
            <person name="Kuo A."/>
            <person name="Nagy L.G."/>
            <person name="Floudas D."/>
            <person name="Copeland A."/>
            <person name="Barry K.W."/>
            <person name="Cichocki N."/>
            <person name="Veneault-Fourrey C."/>
            <person name="LaButti K."/>
            <person name="Lindquist E.A."/>
            <person name="Lipzen A."/>
            <person name="Lundell T."/>
            <person name="Morin E."/>
            <person name="Murat C."/>
            <person name="Riley R."/>
            <person name="Ohm R."/>
            <person name="Sun H."/>
            <person name="Tunlid A."/>
            <person name="Henrissat B."/>
            <person name="Grigoriev I.V."/>
            <person name="Hibbett D.S."/>
            <person name="Martin F."/>
        </authorList>
    </citation>
    <scope>NUCLEOTIDE SEQUENCE [LARGE SCALE GENOMIC DNA]</scope>
    <source>
        <strain evidence="2">F 1598</strain>
    </source>
</reference>
<keyword evidence="2" id="KW-1185">Reference proteome</keyword>
<protein>
    <submittedName>
        <fullName evidence="1">Uncharacterized protein</fullName>
    </submittedName>
</protein>
<evidence type="ECO:0000313" key="1">
    <source>
        <dbReference type="EMBL" id="KIM79878.1"/>
    </source>
</evidence>
<evidence type="ECO:0000313" key="2">
    <source>
        <dbReference type="Proteomes" id="UP000054166"/>
    </source>
</evidence>
<dbReference type="Proteomes" id="UP000054166">
    <property type="component" value="Unassembled WGS sequence"/>
</dbReference>
<name>A0A0C3B0W9_PILCF</name>
<sequence length="237" mass="27486">MFVTSDDIVYVLNSQATTMGVDMALCKVLEKQCDDAQILACCFSLVPDCTDNTREKPFLKFLSCFSNNQTITYARRFEIYFWCSLSYPYQVRIKFNLISIIMTFTHPSPVQLILLPHKFGIHRHKYVALYLCEKLLQPVALLKVRGFMEWSFRTVNERRIKVQRYKVMPDHQSEWRCKHSNGKFDNGFDEAGDHGGKLGCFMFKGTRSIRGLFAGRSLPSRFTDTTWGRNESDIKNG</sequence>
<dbReference type="EMBL" id="KN833007">
    <property type="protein sequence ID" value="KIM79878.1"/>
    <property type="molecule type" value="Genomic_DNA"/>
</dbReference>
<reference evidence="1 2" key="1">
    <citation type="submission" date="2014-04" db="EMBL/GenBank/DDBJ databases">
        <authorList>
            <consortium name="DOE Joint Genome Institute"/>
            <person name="Kuo A."/>
            <person name="Tarkka M."/>
            <person name="Buscot F."/>
            <person name="Kohler A."/>
            <person name="Nagy L.G."/>
            <person name="Floudas D."/>
            <person name="Copeland A."/>
            <person name="Barry K.W."/>
            <person name="Cichocki N."/>
            <person name="Veneault-Fourrey C."/>
            <person name="LaButti K."/>
            <person name="Lindquist E.A."/>
            <person name="Lipzen A."/>
            <person name="Lundell T."/>
            <person name="Morin E."/>
            <person name="Murat C."/>
            <person name="Sun H."/>
            <person name="Tunlid A."/>
            <person name="Henrissat B."/>
            <person name="Grigoriev I.V."/>
            <person name="Hibbett D.S."/>
            <person name="Martin F."/>
            <person name="Nordberg H.P."/>
            <person name="Cantor M.N."/>
            <person name="Hua S.X."/>
        </authorList>
    </citation>
    <scope>NUCLEOTIDE SEQUENCE [LARGE SCALE GENOMIC DNA]</scope>
    <source>
        <strain evidence="1 2">F 1598</strain>
    </source>
</reference>
<gene>
    <name evidence="1" type="ORF">PILCRDRAFT_89948</name>
</gene>
<dbReference type="AlphaFoldDB" id="A0A0C3B0W9"/>
<proteinExistence type="predicted"/>
<organism evidence="1 2">
    <name type="scientific">Piloderma croceum (strain F 1598)</name>
    <dbReference type="NCBI Taxonomy" id="765440"/>
    <lineage>
        <taxon>Eukaryota</taxon>
        <taxon>Fungi</taxon>
        <taxon>Dikarya</taxon>
        <taxon>Basidiomycota</taxon>
        <taxon>Agaricomycotina</taxon>
        <taxon>Agaricomycetes</taxon>
        <taxon>Agaricomycetidae</taxon>
        <taxon>Atheliales</taxon>
        <taxon>Atheliaceae</taxon>
        <taxon>Piloderma</taxon>
    </lineage>
</organism>
<dbReference type="HOGENOM" id="CLU_1171012_0_0_1"/>
<dbReference type="InParanoid" id="A0A0C3B0W9"/>